<dbReference type="OrthoDB" id="316528at2759"/>
<dbReference type="EMBL" id="CAJJDP010000049">
    <property type="protein sequence ID" value="CAD8167220.1"/>
    <property type="molecule type" value="Genomic_DNA"/>
</dbReference>
<gene>
    <name evidence="1" type="ORF">POCTA_138.1.T0490268</name>
</gene>
<evidence type="ECO:0000313" key="1">
    <source>
        <dbReference type="EMBL" id="CAD8167220.1"/>
    </source>
</evidence>
<sequence length="277" mass="32953">MHCYFPFNGIDRIFRIEPKLSTNQTGFLIKLIINLIGKLKNVHFLMNQNIINQIVQDIQTKEDEDGKKTKSVTFCFDKNIIHSIYKCPSEYLSKKKRRQLSRKISSSIKGRYFDDQTSSDEETRNYSDLEEYEHFYSIIEWKNLSEESSLKMTPNNLNDVINSKNFNDFKDGNTQNPKSCLKQIKKLDILSQFDELKKQDQNDDLQTEISSQKNLNKENLQNDKYIIVSKFKEHQEEDEEEISINLDDLDEFQQIIRHFGFRLSEEKNRFQISIQDY</sequence>
<protein>
    <submittedName>
        <fullName evidence="1">Uncharacterized protein</fullName>
    </submittedName>
</protein>
<organism evidence="1 2">
    <name type="scientific">Paramecium octaurelia</name>
    <dbReference type="NCBI Taxonomy" id="43137"/>
    <lineage>
        <taxon>Eukaryota</taxon>
        <taxon>Sar</taxon>
        <taxon>Alveolata</taxon>
        <taxon>Ciliophora</taxon>
        <taxon>Intramacronucleata</taxon>
        <taxon>Oligohymenophorea</taxon>
        <taxon>Peniculida</taxon>
        <taxon>Parameciidae</taxon>
        <taxon>Paramecium</taxon>
    </lineage>
</organism>
<proteinExistence type="predicted"/>
<comment type="caution">
    <text evidence="1">The sequence shown here is derived from an EMBL/GenBank/DDBJ whole genome shotgun (WGS) entry which is preliminary data.</text>
</comment>
<dbReference type="AlphaFoldDB" id="A0A8S1UQ53"/>
<reference evidence="1" key="1">
    <citation type="submission" date="2021-01" db="EMBL/GenBank/DDBJ databases">
        <authorList>
            <consortium name="Genoscope - CEA"/>
            <person name="William W."/>
        </authorList>
    </citation>
    <scope>NUCLEOTIDE SEQUENCE</scope>
</reference>
<keyword evidence="2" id="KW-1185">Reference proteome</keyword>
<evidence type="ECO:0000313" key="2">
    <source>
        <dbReference type="Proteomes" id="UP000683925"/>
    </source>
</evidence>
<dbReference type="Proteomes" id="UP000683925">
    <property type="component" value="Unassembled WGS sequence"/>
</dbReference>
<accession>A0A8S1UQ53</accession>
<dbReference type="OMA" id="MFILVHI"/>
<name>A0A8S1UQ53_PAROT</name>